<comment type="caution">
    <text evidence="1">The sequence shown here is derived from an EMBL/GenBank/DDBJ whole genome shotgun (WGS) entry which is preliminary data.</text>
</comment>
<proteinExistence type="predicted"/>
<organism evidence="1 2">
    <name type="scientific">Pistacia integerrima</name>
    <dbReference type="NCBI Taxonomy" id="434235"/>
    <lineage>
        <taxon>Eukaryota</taxon>
        <taxon>Viridiplantae</taxon>
        <taxon>Streptophyta</taxon>
        <taxon>Embryophyta</taxon>
        <taxon>Tracheophyta</taxon>
        <taxon>Spermatophyta</taxon>
        <taxon>Magnoliopsida</taxon>
        <taxon>eudicotyledons</taxon>
        <taxon>Gunneridae</taxon>
        <taxon>Pentapetalae</taxon>
        <taxon>rosids</taxon>
        <taxon>malvids</taxon>
        <taxon>Sapindales</taxon>
        <taxon>Anacardiaceae</taxon>
        <taxon>Pistacia</taxon>
    </lineage>
</organism>
<reference evidence="2" key="1">
    <citation type="journal article" date="2023" name="G3 (Bethesda)">
        <title>Genome assembly and association tests identify interacting loci associated with vigor, precocity, and sex in interspecific pistachio rootstocks.</title>
        <authorList>
            <person name="Palmer W."/>
            <person name="Jacygrad E."/>
            <person name="Sagayaradj S."/>
            <person name="Cavanaugh K."/>
            <person name="Han R."/>
            <person name="Bertier L."/>
            <person name="Beede B."/>
            <person name="Kafkas S."/>
            <person name="Golino D."/>
            <person name="Preece J."/>
            <person name="Michelmore R."/>
        </authorList>
    </citation>
    <scope>NUCLEOTIDE SEQUENCE [LARGE SCALE GENOMIC DNA]</scope>
</reference>
<protein>
    <submittedName>
        <fullName evidence="1">Uncharacterized protein</fullName>
    </submittedName>
</protein>
<evidence type="ECO:0000313" key="1">
    <source>
        <dbReference type="EMBL" id="KAJ0027927.1"/>
    </source>
</evidence>
<evidence type="ECO:0000313" key="2">
    <source>
        <dbReference type="Proteomes" id="UP001163603"/>
    </source>
</evidence>
<gene>
    <name evidence="1" type="ORF">Pint_35061</name>
</gene>
<dbReference type="EMBL" id="CM047744">
    <property type="protein sequence ID" value="KAJ0027927.1"/>
    <property type="molecule type" value="Genomic_DNA"/>
</dbReference>
<accession>A0ACC0Y0J7</accession>
<sequence>MATTSSVCCQSYQYSVVALR</sequence>
<name>A0ACC0Y0J7_9ROSI</name>
<keyword evidence="2" id="KW-1185">Reference proteome</keyword>
<dbReference type="Proteomes" id="UP001163603">
    <property type="component" value="Chromosome 9"/>
</dbReference>